<reference evidence="2 3" key="1">
    <citation type="submission" date="2021-06" db="EMBL/GenBank/DDBJ databases">
        <title>Caerostris extrusa draft genome.</title>
        <authorList>
            <person name="Kono N."/>
            <person name="Arakawa K."/>
        </authorList>
    </citation>
    <scope>NUCLEOTIDE SEQUENCE [LARGE SCALE GENOMIC DNA]</scope>
</reference>
<accession>A0AAV4XP54</accession>
<dbReference type="Proteomes" id="UP001054945">
    <property type="component" value="Unassembled WGS sequence"/>
</dbReference>
<evidence type="ECO:0000313" key="3">
    <source>
        <dbReference type="Proteomes" id="UP001054945"/>
    </source>
</evidence>
<gene>
    <name evidence="2" type="ORF">CEXT_706481</name>
</gene>
<name>A0AAV4XP54_CAEEX</name>
<evidence type="ECO:0000256" key="1">
    <source>
        <dbReference type="SAM" id="MobiDB-lite"/>
    </source>
</evidence>
<dbReference type="EMBL" id="BPLR01000715">
    <property type="protein sequence ID" value="GIY96912.1"/>
    <property type="molecule type" value="Genomic_DNA"/>
</dbReference>
<organism evidence="2 3">
    <name type="scientific">Caerostris extrusa</name>
    <name type="common">Bark spider</name>
    <name type="synonym">Caerostris bankana</name>
    <dbReference type="NCBI Taxonomy" id="172846"/>
    <lineage>
        <taxon>Eukaryota</taxon>
        <taxon>Metazoa</taxon>
        <taxon>Ecdysozoa</taxon>
        <taxon>Arthropoda</taxon>
        <taxon>Chelicerata</taxon>
        <taxon>Arachnida</taxon>
        <taxon>Araneae</taxon>
        <taxon>Araneomorphae</taxon>
        <taxon>Entelegynae</taxon>
        <taxon>Araneoidea</taxon>
        <taxon>Araneidae</taxon>
        <taxon>Caerostris</taxon>
    </lineage>
</organism>
<protein>
    <submittedName>
        <fullName evidence="2">Uncharacterized protein</fullName>
    </submittedName>
</protein>
<evidence type="ECO:0000313" key="2">
    <source>
        <dbReference type="EMBL" id="GIY96912.1"/>
    </source>
</evidence>
<keyword evidence="3" id="KW-1185">Reference proteome</keyword>
<proteinExistence type="predicted"/>
<comment type="caution">
    <text evidence="2">The sequence shown here is derived from an EMBL/GenBank/DDBJ whole genome shotgun (WGS) entry which is preliminary data.</text>
</comment>
<dbReference type="AlphaFoldDB" id="A0AAV4XP54"/>
<feature type="region of interest" description="Disordered" evidence="1">
    <location>
        <begin position="50"/>
        <end position="73"/>
    </location>
</feature>
<sequence length="73" mass="8133">MRFKAKARVLVLKASGSSRVWANMRRDAAFTAPIRALKVDSKREGQAFCRNVLPPLSQNSSPRRDEEGVLPPP</sequence>